<dbReference type="EMBL" id="OIVN01002557">
    <property type="protein sequence ID" value="SPD04654.1"/>
    <property type="molecule type" value="Genomic_DNA"/>
</dbReference>
<proteinExistence type="predicted"/>
<organism evidence="2">
    <name type="scientific">Fagus sylvatica</name>
    <name type="common">Beechnut</name>
    <dbReference type="NCBI Taxonomy" id="28930"/>
    <lineage>
        <taxon>Eukaryota</taxon>
        <taxon>Viridiplantae</taxon>
        <taxon>Streptophyta</taxon>
        <taxon>Embryophyta</taxon>
        <taxon>Tracheophyta</taxon>
        <taxon>Spermatophyta</taxon>
        <taxon>Magnoliopsida</taxon>
        <taxon>eudicotyledons</taxon>
        <taxon>Gunneridae</taxon>
        <taxon>Pentapetalae</taxon>
        <taxon>rosids</taxon>
        <taxon>fabids</taxon>
        <taxon>Fagales</taxon>
        <taxon>Fagaceae</taxon>
        <taxon>Fagus</taxon>
    </lineage>
</organism>
<evidence type="ECO:0000256" key="1">
    <source>
        <dbReference type="SAM" id="MobiDB-lite"/>
    </source>
</evidence>
<dbReference type="AlphaFoldDB" id="A0A2N9GZB2"/>
<reference evidence="2" key="1">
    <citation type="submission" date="2018-02" db="EMBL/GenBank/DDBJ databases">
        <authorList>
            <person name="Cohen D.B."/>
            <person name="Kent A.D."/>
        </authorList>
    </citation>
    <scope>NUCLEOTIDE SEQUENCE</scope>
</reference>
<accession>A0A2N9GZB2</accession>
<name>A0A2N9GZB2_FAGSY</name>
<evidence type="ECO:0000313" key="2">
    <source>
        <dbReference type="EMBL" id="SPD04654.1"/>
    </source>
</evidence>
<gene>
    <name evidence="2" type="ORF">FSB_LOCUS32536</name>
</gene>
<protein>
    <submittedName>
        <fullName evidence="2">Uncharacterized protein</fullName>
    </submittedName>
</protein>
<sequence>MLGVRGWWLGDRDSSGLVAIGFGGFASGLVATERSGGGDPRLEFHGLRRSGGLATERATPAYTGGLPWPYIYPRPRLPVWICRLGLPCRISAGLDNPRRSLPPAGDPRPKPTGYSVCITVAG</sequence>
<feature type="region of interest" description="Disordered" evidence="1">
    <location>
        <begin position="94"/>
        <end position="114"/>
    </location>
</feature>